<evidence type="ECO:0000256" key="2">
    <source>
        <dbReference type="ARBA" id="ARBA00022490"/>
    </source>
</evidence>
<feature type="region of interest" description="Disordered" evidence="6">
    <location>
        <begin position="1873"/>
        <end position="2017"/>
    </location>
</feature>
<feature type="region of interest" description="Disordered" evidence="6">
    <location>
        <begin position="1793"/>
        <end position="1837"/>
    </location>
</feature>
<accession>A0A812CPA3</accession>
<keyword evidence="11" id="KW-1185">Reference proteome</keyword>
<feature type="transmembrane region" description="Helical" evidence="7">
    <location>
        <begin position="462"/>
        <end position="481"/>
    </location>
</feature>
<feature type="domain" description="DOCKER" evidence="9">
    <location>
        <begin position="1377"/>
        <end position="1786"/>
    </location>
</feature>
<evidence type="ECO:0000256" key="3">
    <source>
        <dbReference type="ARBA" id="ARBA00022553"/>
    </source>
</evidence>
<dbReference type="InterPro" id="IPR042455">
    <property type="entry name" value="DOCK_N_sub1"/>
</dbReference>
<dbReference type="InterPro" id="IPR046769">
    <property type="entry name" value="DOCKER_Lobe_A"/>
</dbReference>
<dbReference type="InterPro" id="IPR043162">
    <property type="entry name" value="DOCK_C_lobe_C"/>
</dbReference>
<dbReference type="Pfam" id="PF16172">
    <property type="entry name" value="DOCK_N"/>
    <property type="match status" value="1"/>
</dbReference>
<evidence type="ECO:0000256" key="4">
    <source>
        <dbReference type="ARBA" id="ARBA00022658"/>
    </source>
</evidence>
<dbReference type="InterPro" id="IPR027357">
    <property type="entry name" value="DOCKER_dom"/>
</dbReference>
<evidence type="ECO:0000256" key="6">
    <source>
        <dbReference type="SAM" id="MobiDB-lite"/>
    </source>
</evidence>
<dbReference type="PANTHER" id="PTHR45653:SF12">
    <property type="entry name" value="SPONGE, ISOFORM E"/>
    <property type="match status" value="1"/>
</dbReference>
<feature type="compositionally biased region" description="Pro residues" evidence="6">
    <location>
        <begin position="1965"/>
        <end position="1977"/>
    </location>
</feature>
<feature type="transmembrane region" description="Helical" evidence="7">
    <location>
        <begin position="386"/>
        <end position="410"/>
    </location>
</feature>
<dbReference type="Pfam" id="PF20421">
    <property type="entry name" value="DHR-2_Lobe_C"/>
    <property type="match status" value="1"/>
</dbReference>
<feature type="compositionally biased region" description="Polar residues" evidence="6">
    <location>
        <begin position="1877"/>
        <end position="1901"/>
    </location>
</feature>
<dbReference type="InterPro" id="IPR043161">
    <property type="entry name" value="DOCK_C_lobe_A"/>
</dbReference>
<sequence>MTDITYLCQIGEWNVIWKNIFVNQKEIWKELHSIMQDLIAMRRTLLADTYTQDQKQDLKMKIAQKIDWGNKNLSLDLVPRLNGEQVDADKISIVQLYRIHKDSENYMVRRKVHGSDHLSNEFKSLSITNLLVNFKSFPCSVNEDLELYFSIYDAKDSKFISERFLVKLTHQGMPKTMEKLNNCYGLFTDLSSNDMEKDLWLVIQIYRIGKMLINETSKKAMNQKFKRPYGVAACSFRDINQSSFIHEEKEISLKVTSCVDKEELFINLHENIIKKASPRFSSSSEKANLVFIVFLFFFFFFFFFESTSFSYLYPCLFLLSLSFFLSVIPPFLFSLFFPYLSLYYLFSISSLPSFPHFSSLSPPSSPSLFAHLHSFVSPFSHLHFCYLSFLSLFFTFITEFLLFSFPYLFFHNLSFLSLFYHFYPLTLSFTSILVSPLLTPSILPSFPLLSLLPSFSHISSLFHTYILSLSLLLLSFFFYPFPLSLFIFIYYAFPLLLSLFVSCYPLLYLLTFSCPNYFSPLHESFVSPPCYSYFLEFSYGSSCLRSSKQTTFLYGQIPIRLTTKGAGYLFPICLFFVEYYSGLHIGLQIMFGDLMSLKAVHPVLFNKGVDLVQKCMFPESLLPGEVRNDLYIVLNCGDFERGNKKAAKNVEVEMTAFDSDGNIIHDCIYGGISEPPTTSYLSTVFYHNNNPRWMETIKFCLPIEKFTGAHIRLDLRHCSTRDKGEKKLFGFTFLKITSSDITLMDNAHTLCIYKCDSLSQLKNSSYINLPCTTSELNNPISSALQTGGPHFQRSAREYIEVTSCLCSTKFTQNRDLLEILQWRTKRHKISSSLEKLASIQDIDIVRYLHDILDTLFDMFISDSAQPVSYAQNVFEALIHVFHLLTERKFKHYVPGFQSYLYETFSSSLVYRDLLFCLGQSITKVIDGSTDKILKQMFKVFDYLFQFIVQSNVLFVRTYTSSDAIDFSELIGNAFKKMGKLVSLSNPSLHSSQVLLLTHLPSIYHSLLKLVSCQVITQHVANIVNEMPKELSESLLNAKLQLLHDTVNTELIADKESRRILLNLCMSQIKRCFIHKKALQLAITVLEDILKYLYTLKMGSLVSCLVEMLRLMDDQHYTSLFQAYTNKAPLKDFLVRVLLTFLELIKPGNFPSDWSVMRMVMNNVILTSIHYFARALSDHFLQADDFDYQLWNNYFNLAVAFITQPSLQLENFSVAKRQKIKERYQDMRVLLGFQMQTLWQELGQHKLCFIPCMIGPFLEVTLVPETELRKATLPILYDMMECEQKIPEELKTVENEIIEKLDIFITDDKGDTEYKELFHDILLEKVQAEPTLRENGTYFIQSVTDLLERLLDYRKFIDKEENRDKRMQCTYNILNFYHTGIKKEEMYIRYINKLYELHLSTDSYVEAGLTLRLYSELLDWNDSILASEMRYHAQQEWERKEKLYLEIIDCFDRGKVWEYGIPLCKELASLYESKLYNYQELSKILQKEAKFFENILEGPFLRQDPCYYRVAYYGNSFPKFVQNKVFVYRGDECLKLQTIMTHLTTEYPLATILNHNNPPDDLMKQGEQQYIQISCVKPVENQRVELDNSNVPREIKFFYQVNEVDTFLFDRPYHRGDRDKNNEFKTLCIERSILKTTHKLPGILRWYEVDNVNVQFLTPIEVAIDMMKQATKDLIIQTEKCRISPKTEIPFLSLKLNGMISACVNGGVAKYQEAFFSPEYSSKYSSELHFLEELKNVMMEQMHALEASLELHGKETNEEMQPLHKQMEDQLCITKRDILQLSKMQLKRLLIKYPPHRHEQAEDRPGTPSTGSVHSNSSNRSSTLSTDTGFHDEDNPSNYYSDVKEIVIKSNSQACQVPSEPTKTTSSYDILSGCKDNATPQNPYSNPKSGTSASSRKCSTPEFQRRPPPPLPQRLQLGEDSKTKQPVNGASRPPVPPKTPKTPVSRMEDEPFFLSSAELPSVKPRPTIPITPAPPLPPRKASVSPTVAKTVQEFRQLDESENGKQEKPPPLPKRLSYK</sequence>
<comment type="caution">
    <text evidence="10">The sequence shown here is derived from an EMBL/GenBank/DDBJ whole genome shotgun (WGS) entry which is preliminary data.</text>
</comment>
<dbReference type="Gene3D" id="1.20.1270.350">
    <property type="entry name" value="Dedicator of cytokinesis N-terminal subdomain"/>
    <property type="match status" value="1"/>
</dbReference>
<protein>
    <submittedName>
        <fullName evidence="10">DOCK3</fullName>
    </submittedName>
</protein>
<keyword evidence="7" id="KW-0472">Membrane</keyword>
<dbReference type="Gene3D" id="2.60.40.150">
    <property type="entry name" value="C2 domain"/>
    <property type="match status" value="1"/>
</dbReference>
<keyword evidence="3" id="KW-0597">Phosphoprotein</keyword>
<dbReference type="InterPro" id="IPR046770">
    <property type="entry name" value="DOCKER_Lobe_B"/>
</dbReference>
<evidence type="ECO:0000259" key="8">
    <source>
        <dbReference type="PROSITE" id="PS51650"/>
    </source>
</evidence>
<dbReference type="PANTHER" id="PTHR45653">
    <property type="entry name" value="DEDICATOR OF CYTOKINESIS"/>
    <property type="match status" value="1"/>
</dbReference>
<dbReference type="Proteomes" id="UP000597762">
    <property type="component" value="Unassembled WGS sequence"/>
</dbReference>
<comment type="subcellular location">
    <subcellularLocation>
        <location evidence="1">Cytoplasm</location>
    </subcellularLocation>
</comment>
<evidence type="ECO:0000256" key="1">
    <source>
        <dbReference type="ARBA" id="ARBA00004496"/>
    </source>
</evidence>
<dbReference type="Gene3D" id="1.20.58.740">
    <property type="match status" value="1"/>
</dbReference>
<dbReference type="Pfam" id="PF14429">
    <property type="entry name" value="DOCK-C2"/>
    <property type="match status" value="1"/>
</dbReference>
<dbReference type="GO" id="GO:0005737">
    <property type="term" value="C:cytoplasm"/>
    <property type="evidence" value="ECO:0007669"/>
    <property type="project" value="UniProtKB-SubCell"/>
</dbReference>
<dbReference type="Pfam" id="PF20422">
    <property type="entry name" value="DHR-2_Lobe_B"/>
    <property type="match status" value="1"/>
</dbReference>
<dbReference type="FunFam" id="2.60.40.150:FF:000045">
    <property type="entry name" value="Dedicator of cytokinesis protein 4"/>
    <property type="match status" value="1"/>
</dbReference>
<dbReference type="InterPro" id="IPR046773">
    <property type="entry name" value="DOCKER_Lobe_C"/>
</dbReference>
<dbReference type="GO" id="GO:0005085">
    <property type="term" value="F:guanyl-nucleotide exchange factor activity"/>
    <property type="evidence" value="ECO:0007669"/>
    <property type="project" value="UniProtKB-KW"/>
</dbReference>
<evidence type="ECO:0000256" key="5">
    <source>
        <dbReference type="PROSITE-ProRule" id="PRU00983"/>
    </source>
</evidence>
<evidence type="ECO:0000313" key="11">
    <source>
        <dbReference type="Proteomes" id="UP000597762"/>
    </source>
</evidence>
<dbReference type="GO" id="GO:0007264">
    <property type="term" value="P:small GTPase-mediated signal transduction"/>
    <property type="evidence" value="ECO:0007669"/>
    <property type="project" value="InterPro"/>
</dbReference>
<dbReference type="OrthoDB" id="18896at2759"/>
<feature type="transmembrane region" description="Helical" evidence="7">
    <location>
        <begin position="287"/>
        <end position="304"/>
    </location>
</feature>
<keyword evidence="4" id="KW-0344">Guanine-nucleotide releasing factor</keyword>
<dbReference type="PROSITE" id="PS51651">
    <property type="entry name" value="DOCKER"/>
    <property type="match status" value="1"/>
</dbReference>
<dbReference type="EMBL" id="CAHIKZ030001804">
    <property type="protein sequence ID" value="CAE1274912.1"/>
    <property type="molecule type" value="Genomic_DNA"/>
</dbReference>
<proteinExistence type="inferred from homology"/>
<dbReference type="GO" id="GO:0031267">
    <property type="term" value="F:small GTPase binding"/>
    <property type="evidence" value="ECO:0007669"/>
    <property type="project" value="TreeGrafter"/>
</dbReference>
<evidence type="ECO:0000259" key="9">
    <source>
        <dbReference type="PROSITE" id="PS51651"/>
    </source>
</evidence>
<dbReference type="FunFam" id="1.25.40.410:FF:000003">
    <property type="entry name" value="Dedicator of cytokinesis protein 4"/>
    <property type="match status" value="1"/>
</dbReference>
<dbReference type="InterPro" id="IPR027007">
    <property type="entry name" value="C2_DOCK-type_domain"/>
</dbReference>
<dbReference type="GO" id="GO:0005886">
    <property type="term" value="C:plasma membrane"/>
    <property type="evidence" value="ECO:0007669"/>
    <property type="project" value="TreeGrafter"/>
</dbReference>
<feature type="transmembrane region" description="Helical" evidence="7">
    <location>
        <begin position="316"/>
        <end position="346"/>
    </location>
</feature>
<keyword evidence="7" id="KW-0812">Transmembrane</keyword>
<feature type="compositionally biased region" description="Low complexity" evidence="6">
    <location>
        <begin position="1806"/>
        <end position="1827"/>
    </location>
</feature>
<feature type="compositionally biased region" description="Basic and acidic residues" evidence="6">
    <location>
        <begin position="1994"/>
        <end position="2006"/>
    </location>
</feature>
<keyword evidence="2" id="KW-0963">Cytoplasm</keyword>
<dbReference type="PROSITE" id="PS51650">
    <property type="entry name" value="C2_DOCK"/>
    <property type="match status" value="1"/>
</dbReference>
<dbReference type="Pfam" id="PF23554">
    <property type="entry name" value="TPR_DOCK"/>
    <property type="match status" value="2"/>
</dbReference>
<dbReference type="Gene3D" id="1.25.40.410">
    <property type="match status" value="1"/>
</dbReference>
<dbReference type="InterPro" id="IPR035892">
    <property type="entry name" value="C2_domain_sf"/>
</dbReference>
<dbReference type="InterPro" id="IPR032376">
    <property type="entry name" value="DOCK_N"/>
</dbReference>
<evidence type="ECO:0000256" key="7">
    <source>
        <dbReference type="SAM" id="Phobius"/>
    </source>
</evidence>
<feature type="domain" description="C2 DOCK-type" evidence="8">
    <location>
        <begin position="627"/>
        <end position="806"/>
    </location>
</feature>
<organism evidence="10 11">
    <name type="scientific">Acanthosepion pharaonis</name>
    <name type="common">Pharaoh cuttlefish</name>
    <name type="synonym">Sepia pharaonis</name>
    <dbReference type="NCBI Taxonomy" id="158019"/>
    <lineage>
        <taxon>Eukaryota</taxon>
        <taxon>Metazoa</taxon>
        <taxon>Spiralia</taxon>
        <taxon>Lophotrochozoa</taxon>
        <taxon>Mollusca</taxon>
        <taxon>Cephalopoda</taxon>
        <taxon>Coleoidea</taxon>
        <taxon>Decapodiformes</taxon>
        <taxon>Sepiida</taxon>
        <taxon>Sepiina</taxon>
        <taxon>Sepiidae</taxon>
        <taxon>Acanthosepion</taxon>
    </lineage>
</organism>
<dbReference type="Pfam" id="PF06920">
    <property type="entry name" value="DHR-2_Lobe_A"/>
    <property type="match status" value="1"/>
</dbReference>
<feature type="transmembrane region" description="Helical" evidence="7">
    <location>
        <begin position="422"/>
        <end position="442"/>
    </location>
</feature>
<name>A0A812CPA3_ACAPH</name>
<reference evidence="10" key="1">
    <citation type="submission" date="2021-01" db="EMBL/GenBank/DDBJ databases">
        <authorList>
            <person name="Li R."/>
            <person name="Bekaert M."/>
        </authorList>
    </citation>
    <scope>NUCLEOTIDE SEQUENCE</scope>
    <source>
        <strain evidence="10">Farmed</strain>
    </source>
</reference>
<evidence type="ECO:0000313" key="10">
    <source>
        <dbReference type="EMBL" id="CAE1274912.1"/>
    </source>
</evidence>
<dbReference type="InterPro" id="IPR056372">
    <property type="entry name" value="TPR_DOCK"/>
</dbReference>
<gene>
    <name evidence="10" type="ORF">SPHA_39148</name>
</gene>
<feature type="compositionally biased region" description="Basic and acidic residues" evidence="6">
    <location>
        <begin position="1795"/>
        <end position="1804"/>
    </location>
</feature>
<keyword evidence="7" id="KW-1133">Transmembrane helix</keyword>
<feature type="transmembrane region" description="Helical" evidence="7">
    <location>
        <begin position="488"/>
        <end position="510"/>
    </location>
</feature>
<dbReference type="InterPro" id="IPR026791">
    <property type="entry name" value="DOCK"/>
</dbReference>
<comment type="similarity">
    <text evidence="5">Belongs to the DOCK family.</text>
</comment>